<dbReference type="AlphaFoldDB" id="A0AAV0DXD9"/>
<evidence type="ECO:0000256" key="4">
    <source>
        <dbReference type="ARBA" id="ARBA00022833"/>
    </source>
</evidence>
<dbReference type="InterPro" id="IPR013083">
    <property type="entry name" value="Znf_RING/FYVE/PHD"/>
</dbReference>
<dbReference type="GO" id="GO:0005634">
    <property type="term" value="C:nucleus"/>
    <property type="evidence" value="ECO:0007669"/>
    <property type="project" value="UniProtKB-SubCell"/>
</dbReference>
<dbReference type="Gene3D" id="3.30.40.10">
    <property type="entry name" value="Zinc/RING finger domain, C3HC4 (zinc finger)"/>
    <property type="match status" value="2"/>
</dbReference>
<dbReference type="CDD" id="cd04301">
    <property type="entry name" value="NAT_SF"/>
    <property type="match status" value="1"/>
</dbReference>
<feature type="domain" description="PHD-type" evidence="8">
    <location>
        <begin position="468"/>
        <end position="513"/>
    </location>
</feature>
<dbReference type="InterPro" id="IPR056511">
    <property type="entry name" value="IDM1_C"/>
</dbReference>
<evidence type="ECO:0000256" key="2">
    <source>
        <dbReference type="ARBA" id="ARBA00022723"/>
    </source>
</evidence>
<dbReference type="Pfam" id="PF22970">
    <property type="entry name" value="DUF7028"/>
    <property type="match status" value="2"/>
</dbReference>
<evidence type="ECO:0008006" key="12">
    <source>
        <dbReference type="Google" id="ProtNLM"/>
    </source>
</evidence>
<dbReference type="PANTHER" id="PTHR46309">
    <property type="entry name" value="PHD FINGER PROTEIN 12"/>
    <property type="match status" value="1"/>
</dbReference>
<dbReference type="Pfam" id="PF16135">
    <property type="entry name" value="TDBD"/>
    <property type="match status" value="1"/>
</dbReference>
<name>A0AAV0DXD9_9ASTE</name>
<evidence type="ECO:0000259" key="9">
    <source>
        <dbReference type="PROSITE" id="PS51186"/>
    </source>
</evidence>
<dbReference type="Pfam" id="PF00628">
    <property type="entry name" value="PHD"/>
    <property type="match status" value="1"/>
</dbReference>
<dbReference type="EMBL" id="CAMAPF010000150">
    <property type="protein sequence ID" value="CAH9109383.1"/>
    <property type="molecule type" value="Genomic_DNA"/>
</dbReference>
<dbReference type="PROSITE" id="PS50016">
    <property type="entry name" value="ZF_PHD_2"/>
    <property type="match status" value="1"/>
</dbReference>
<evidence type="ECO:0000256" key="1">
    <source>
        <dbReference type="ARBA" id="ARBA00004123"/>
    </source>
</evidence>
<dbReference type="InterPro" id="IPR011011">
    <property type="entry name" value="Znf_FYVE_PHD"/>
</dbReference>
<dbReference type="Proteomes" id="UP001152523">
    <property type="component" value="Unassembled WGS sequence"/>
</dbReference>
<keyword evidence="11" id="KW-1185">Reference proteome</keyword>
<dbReference type="InterPro" id="IPR054292">
    <property type="entry name" value="DUF7028"/>
</dbReference>
<evidence type="ECO:0000256" key="6">
    <source>
        <dbReference type="PROSITE-ProRule" id="PRU00146"/>
    </source>
</evidence>
<evidence type="ECO:0000313" key="11">
    <source>
        <dbReference type="Proteomes" id="UP001152523"/>
    </source>
</evidence>
<dbReference type="Pfam" id="PF23209">
    <property type="entry name" value="IDM1_C"/>
    <property type="match status" value="1"/>
</dbReference>
<dbReference type="GO" id="GO:0016747">
    <property type="term" value="F:acyltransferase activity, transferring groups other than amino-acyl groups"/>
    <property type="evidence" value="ECO:0007669"/>
    <property type="project" value="InterPro"/>
</dbReference>
<dbReference type="InterPro" id="IPR019787">
    <property type="entry name" value="Znf_PHD-finger"/>
</dbReference>
<dbReference type="InterPro" id="IPR016181">
    <property type="entry name" value="Acyl_CoA_acyltransferase"/>
</dbReference>
<accession>A0AAV0DXD9</accession>
<dbReference type="InterPro" id="IPR042163">
    <property type="entry name" value="PHF12"/>
</dbReference>
<dbReference type="SUPFAM" id="SSF55729">
    <property type="entry name" value="Acyl-CoA N-acyltransferases (Nat)"/>
    <property type="match status" value="1"/>
</dbReference>
<dbReference type="PROSITE" id="PS51186">
    <property type="entry name" value="GNAT"/>
    <property type="match status" value="1"/>
</dbReference>
<dbReference type="PANTHER" id="PTHR46309:SF12">
    <property type="entry name" value="GB|AAC80581.1"/>
    <property type="match status" value="1"/>
</dbReference>
<protein>
    <recommendedName>
        <fullName evidence="12">Histone acetyltransferase</fullName>
    </recommendedName>
</protein>
<dbReference type="InterPro" id="IPR000182">
    <property type="entry name" value="GNAT_dom"/>
</dbReference>
<feature type="domain" description="N-acetyltransferase" evidence="9">
    <location>
        <begin position="613"/>
        <end position="759"/>
    </location>
</feature>
<dbReference type="InterPro" id="IPR001965">
    <property type="entry name" value="Znf_PHD"/>
</dbReference>
<proteinExistence type="predicted"/>
<dbReference type="GO" id="GO:0008270">
    <property type="term" value="F:zinc ion binding"/>
    <property type="evidence" value="ECO:0007669"/>
    <property type="project" value="UniProtKB-KW"/>
</dbReference>
<keyword evidence="4" id="KW-0862">Zinc</keyword>
<dbReference type="Gene3D" id="3.40.630.30">
    <property type="match status" value="1"/>
</dbReference>
<dbReference type="InterPro" id="IPR032308">
    <property type="entry name" value="TDBD"/>
</dbReference>
<organism evidence="10 11">
    <name type="scientific">Cuscuta epithymum</name>
    <dbReference type="NCBI Taxonomy" id="186058"/>
    <lineage>
        <taxon>Eukaryota</taxon>
        <taxon>Viridiplantae</taxon>
        <taxon>Streptophyta</taxon>
        <taxon>Embryophyta</taxon>
        <taxon>Tracheophyta</taxon>
        <taxon>Spermatophyta</taxon>
        <taxon>Magnoliopsida</taxon>
        <taxon>eudicotyledons</taxon>
        <taxon>Gunneridae</taxon>
        <taxon>Pentapetalae</taxon>
        <taxon>asterids</taxon>
        <taxon>lamiids</taxon>
        <taxon>Solanales</taxon>
        <taxon>Convolvulaceae</taxon>
        <taxon>Cuscuteae</taxon>
        <taxon>Cuscuta</taxon>
        <taxon>Cuscuta subgen. Cuscuta</taxon>
    </lineage>
</organism>
<feature type="region of interest" description="Disordered" evidence="7">
    <location>
        <begin position="1"/>
        <end position="55"/>
    </location>
</feature>
<keyword evidence="2" id="KW-0479">Metal-binding</keyword>
<keyword evidence="5" id="KW-0539">Nucleus</keyword>
<comment type="caution">
    <text evidence="10">The sequence shown here is derived from an EMBL/GenBank/DDBJ whole genome shotgun (WGS) entry which is preliminary data.</text>
</comment>
<keyword evidence="3 6" id="KW-0863">Zinc-finger</keyword>
<sequence>MGRPYPRSGNSSNDEESDEERHSECSSSSSSDDDDFAVRTTGGSGMKRKKLGWNPVTPEAECCPDSITEYLNTPLSKRRKSEELNLKVKRHLSYSGWSINSFKTPNNGHRVRYVSPEGKTYMSLTQICHQLVINPNNNNNHECPSGSASSVSMVVDPIPVIKPQACRKLSVSPPPTVVGHSESSQYLKAVTDYLLLGKKNTKDPKTKALKSEAKENARKHLVHCKWKLFKVSKKDRMELRYKSPTGKVFISLFTACEWYTRQTNSEGMGYLESIVESNVAEEKKEQVEPEEEEMVLGIGKKEQVEQEEEEMVLGIGKKEQVEQEEEEMVLGIGKFRKKLKFCLDESKSSGSIEDSNIRPLVSSCKRERRNGLAWLVENNVVLLESKVQYRKKDGSVLKSGKISRDGILCDCCQLVYGLSSFEAHAGVTYHRPSAFIFLEDGRSLSECQLELKRKGDNLNKSANFIEHDLICSVCHDGGELLLCDKCPSAFHTICLGLKEVPHGDWFCTFCCCGICHQSGFDENDKNQLTDNSPLCCYQCQFQYHVRCLKSRCLIDLDIPPQGKWFCNYKCQQIFAGLDQQFGKPIAVEPDNLTWTLLNSGDDENHKKLRAALDVMHECFEPVREHLTQSDLLEDVMFSRRSVLRRINFQGFYAAILERNNEIVTVATIRVHGEKVAEIPFVATLSKYRGLGMCHILMNQLEKKLLELGVQRLVLQAIAGALETWTGSFGFSLMTEEDRLKFSDTNLLSFYGTVMCQKMLSNKDTSTESNQCAPDEVDGVIGPLVSRASQPDEEIYGNMCFEGQEQEEFIDSLFGLN</sequence>
<comment type="subcellular location">
    <subcellularLocation>
        <location evidence="1">Nucleus</location>
    </subcellularLocation>
</comment>
<reference evidence="10" key="1">
    <citation type="submission" date="2022-07" db="EMBL/GenBank/DDBJ databases">
        <authorList>
            <person name="Macas J."/>
            <person name="Novak P."/>
            <person name="Neumann P."/>
        </authorList>
    </citation>
    <scope>NUCLEOTIDE SEQUENCE</scope>
</reference>
<evidence type="ECO:0000256" key="5">
    <source>
        <dbReference type="ARBA" id="ARBA00023242"/>
    </source>
</evidence>
<gene>
    <name evidence="10" type="ORF">CEPIT_LOCUS18694</name>
</gene>
<dbReference type="GO" id="GO:0003714">
    <property type="term" value="F:transcription corepressor activity"/>
    <property type="evidence" value="ECO:0007669"/>
    <property type="project" value="InterPro"/>
</dbReference>
<evidence type="ECO:0000313" key="10">
    <source>
        <dbReference type="EMBL" id="CAH9109383.1"/>
    </source>
</evidence>
<dbReference type="GO" id="GO:0006357">
    <property type="term" value="P:regulation of transcription by RNA polymerase II"/>
    <property type="evidence" value="ECO:0007669"/>
    <property type="project" value="TreeGrafter"/>
</dbReference>
<dbReference type="SMART" id="SM00249">
    <property type="entry name" value="PHD"/>
    <property type="match status" value="2"/>
</dbReference>
<evidence type="ECO:0000256" key="3">
    <source>
        <dbReference type="ARBA" id="ARBA00022771"/>
    </source>
</evidence>
<evidence type="ECO:0000256" key="7">
    <source>
        <dbReference type="SAM" id="MobiDB-lite"/>
    </source>
</evidence>
<dbReference type="SUPFAM" id="SSF57903">
    <property type="entry name" value="FYVE/PHD zinc finger"/>
    <property type="match status" value="1"/>
</dbReference>
<evidence type="ECO:0000259" key="8">
    <source>
        <dbReference type="PROSITE" id="PS50016"/>
    </source>
</evidence>